<dbReference type="CDD" id="cd00075">
    <property type="entry name" value="HATPase"/>
    <property type="match status" value="1"/>
</dbReference>
<sequence length="579" mass="63092">MNTGIGEDGAHAPVNVLLVDDQPARLLTYRAILEPLGERLVDAHSGAEALQRLMEEEFAVILLDVNMPGMDGFETASLIHDHPRFEQTPIIFVTAVNVSDLDRMRGYKLGAVDYVTVPVIPEILRSKVVVLGELHRQRLALQQANEQLAAANQSLQAEKARELAALNDALRIKNAELAERNRELQTQVGERLQAEAQLREQDRRKDEFLATLAHELRNPLAPLRNALAIRRLRDGGDDALQPVMERQLDLLVRLIDDLLDVARISRGKLNLRREPTTLQAVLRTAIETAAPVLENGGHPLQVALPGPPLPLHADPHRLAQAFANLLGNAAKYSDSGRPVLIEIEAGDRDVAVAVRDQGIGLTAAQMQEIFEMFAQVDTAVDRARGGLGIGLTLARHLVRMHDGDIEVGSDGPGRGSVFRVRLPLAEAAAATVSGDAATAEEDPGDLRVLVLDDNQDAADTLADLLRMLGYDCRCLYDPHAAEALVADWQPDIVFLDIGMPGLSGYDLARRLRAQAGGEGRQLVAVTGWGQPEDRRRTRESGFDHHLVKPPELAAIRMICAQRRRDSQIAAGSAGSSGAR</sequence>
<dbReference type="SMART" id="SM00448">
    <property type="entry name" value="REC"/>
    <property type="match status" value="2"/>
</dbReference>
<feature type="domain" description="Response regulatory" evidence="9">
    <location>
        <begin position="447"/>
        <end position="563"/>
    </location>
</feature>
<dbReference type="AlphaFoldDB" id="A0A091B1Y0"/>
<dbReference type="SUPFAM" id="SSF47384">
    <property type="entry name" value="Homodimeric domain of signal transducing histidine kinase"/>
    <property type="match status" value="1"/>
</dbReference>
<evidence type="ECO:0000259" key="9">
    <source>
        <dbReference type="PROSITE" id="PS50110"/>
    </source>
</evidence>
<dbReference type="EC" id="2.7.13.3" evidence="2"/>
<organism evidence="10 11">
    <name type="scientific">Arenimonas composti TR7-09 = DSM 18010</name>
    <dbReference type="NCBI Taxonomy" id="1121013"/>
    <lineage>
        <taxon>Bacteria</taxon>
        <taxon>Pseudomonadati</taxon>
        <taxon>Pseudomonadota</taxon>
        <taxon>Gammaproteobacteria</taxon>
        <taxon>Lysobacterales</taxon>
        <taxon>Lysobacteraceae</taxon>
        <taxon>Arenimonas</taxon>
    </lineage>
</organism>
<dbReference type="InterPro" id="IPR003661">
    <property type="entry name" value="HisK_dim/P_dom"/>
</dbReference>
<keyword evidence="7" id="KW-0175">Coiled coil</keyword>
<evidence type="ECO:0000313" key="11">
    <source>
        <dbReference type="Proteomes" id="UP000029391"/>
    </source>
</evidence>
<feature type="modified residue" description="4-aspartylphosphate" evidence="6">
    <location>
        <position position="496"/>
    </location>
</feature>
<dbReference type="FunFam" id="3.30.565.10:FF:000006">
    <property type="entry name" value="Sensor histidine kinase WalK"/>
    <property type="match status" value="1"/>
</dbReference>
<dbReference type="PRINTS" id="PR00344">
    <property type="entry name" value="BCTRLSENSOR"/>
</dbReference>
<feature type="modified residue" description="4-aspartylphosphate" evidence="6">
    <location>
        <position position="64"/>
    </location>
</feature>
<dbReference type="InterPro" id="IPR005467">
    <property type="entry name" value="His_kinase_dom"/>
</dbReference>
<evidence type="ECO:0000256" key="4">
    <source>
        <dbReference type="ARBA" id="ARBA00022679"/>
    </source>
</evidence>
<keyword evidence="3 6" id="KW-0597">Phosphoprotein</keyword>
<dbReference type="Pfam" id="PF02518">
    <property type="entry name" value="HATPase_c"/>
    <property type="match status" value="1"/>
</dbReference>
<evidence type="ECO:0000256" key="1">
    <source>
        <dbReference type="ARBA" id="ARBA00000085"/>
    </source>
</evidence>
<dbReference type="Gene3D" id="1.10.287.130">
    <property type="match status" value="1"/>
</dbReference>
<keyword evidence="4" id="KW-0808">Transferase</keyword>
<dbReference type="PANTHER" id="PTHR43547:SF2">
    <property type="entry name" value="HYBRID SIGNAL TRANSDUCTION HISTIDINE KINASE C"/>
    <property type="match status" value="1"/>
</dbReference>
<accession>A0A091B1Y0</accession>
<feature type="coiled-coil region" evidence="7">
    <location>
        <begin position="134"/>
        <end position="187"/>
    </location>
</feature>
<evidence type="ECO:0000256" key="2">
    <source>
        <dbReference type="ARBA" id="ARBA00012438"/>
    </source>
</evidence>
<dbReference type="RefSeq" id="WP_051239410.1">
    <property type="nucleotide sequence ID" value="NZ_AUFF01000001.1"/>
</dbReference>
<dbReference type="Pfam" id="PF00072">
    <property type="entry name" value="Response_reg"/>
    <property type="match status" value="2"/>
</dbReference>
<dbReference type="InterPro" id="IPR011006">
    <property type="entry name" value="CheY-like_superfamily"/>
</dbReference>
<name>A0A091B1Y0_9GAMM</name>
<dbReference type="SMART" id="SM00388">
    <property type="entry name" value="HisKA"/>
    <property type="match status" value="1"/>
</dbReference>
<dbReference type="Gene3D" id="3.40.50.2300">
    <property type="match status" value="2"/>
</dbReference>
<dbReference type="CDD" id="cd00082">
    <property type="entry name" value="HisKA"/>
    <property type="match status" value="1"/>
</dbReference>
<dbReference type="STRING" id="1121013.GCA_000426365_00579"/>
<dbReference type="GO" id="GO:0000155">
    <property type="term" value="F:phosphorelay sensor kinase activity"/>
    <property type="evidence" value="ECO:0007669"/>
    <property type="project" value="InterPro"/>
</dbReference>
<dbReference type="Pfam" id="PF00512">
    <property type="entry name" value="HisKA"/>
    <property type="match status" value="1"/>
</dbReference>
<reference evidence="10 11" key="1">
    <citation type="submission" date="2013-09" db="EMBL/GenBank/DDBJ databases">
        <title>Genome sequencing of Arenimonas composti.</title>
        <authorList>
            <person name="Chen F."/>
            <person name="Wang G."/>
        </authorList>
    </citation>
    <scope>NUCLEOTIDE SEQUENCE [LARGE SCALE GENOMIC DNA]</scope>
    <source>
        <strain evidence="10 11">TR7-09</strain>
    </source>
</reference>
<feature type="domain" description="Response regulatory" evidence="9">
    <location>
        <begin position="15"/>
        <end position="132"/>
    </location>
</feature>
<feature type="domain" description="Histidine kinase" evidence="8">
    <location>
        <begin position="211"/>
        <end position="426"/>
    </location>
</feature>
<dbReference type="InterPro" id="IPR003594">
    <property type="entry name" value="HATPase_dom"/>
</dbReference>
<dbReference type="SMART" id="SM00387">
    <property type="entry name" value="HATPase_c"/>
    <property type="match status" value="1"/>
</dbReference>
<keyword evidence="5" id="KW-0418">Kinase</keyword>
<keyword evidence="11" id="KW-1185">Reference proteome</keyword>
<evidence type="ECO:0000259" key="8">
    <source>
        <dbReference type="PROSITE" id="PS50109"/>
    </source>
</evidence>
<dbReference type="InterPro" id="IPR004358">
    <property type="entry name" value="Sig_transdc_His_kin-like_C"/>
</dbReference>
<evidence type="ECO:0000256" key="3">
    <source>
        <dbReference type="ARBA" id="ARBA00022553"/>
    </source>
</evidence>
<protein>
    <recommendedName>
        <fullName evidence="2">histidine kinase</fullName>
        <ecNumber evidence="2">2.7.13.3</ecNumber>
    </recommendedName>
</protein>
<dbReference type="Proteomes" id="UP000029391">
    <property type="component" value="Unassembled WGS sequence"/>
</dbReference>
<dbReference type="PROSITE" id="PS50109">
    <property type="entry name" value="HIS_KIN"/>
    <property type="match status" value="1"/>
</dbReference>
<dbReference type="InterPro" id="IPR036097">
    <property type="entry name" value="HisK_dim/P_sf"/>
</dbReference>
<evidence type="ECO:0000256" key="7">
    <source>
        <dbReference type="SAM" id="Coils"/>
    </source>
</evidence>
<dbReference type="GO" id="GO:0005886">
    <property type="term" value="C:plasma membrane"/>
    <property type="evidence" value="ECO:0007669"/>
    <property type="project" value="UniProtKB-ARBA"/>
</dbReference>
<evidence type="ECO:0000313" key="10">
    <source>
        <dbReference type="EMBL" id="KFN45701.1"/>
    </source>
</evidence>
<dbReference type="InterPro" id="IPR001789">
    <property type="entry name" value="Sig_transdc_resp-reg_receiver"/>
</dbReference>
<dbReference type="Gene3D" id="3.30.565.10">
    <property type="entry name" value="Histidine kinase-like ATPase, C-terminal domain"/>
    <property type="match status" value="1"/>
</dbReference>
<comment type="caution">
    <text evidence="10">The sequence shown here is derived from an EMBL/GenBank/DDBJ whole genome shotgun (WGS) entry which is preliminary data.</text>
</comment>
<dbReference type="eggNOG" id="COG0784">
    <property type="taxonomic scope" value="Bacteria"/>
</dbReference>
<proteinExistence type="predicted"/>
<dbReference type="eggNOG" id="COG2205">
    <property type="taxonomic scope" value="Bacteria"/>
</dbReference>
<dbReference type="PROSITE" id="PS50110">
    <property type="entry name" value="RESPONSE_REGULATORY"/>
    <property type="match status" value="2"/>
</dbReference>
<dbReference type="InterPro" id="IPR036890">
    <property type="entry name" value="HATPase_C_sf"/>
</dbReference>
<dbReference type="PANTHER" id="PTHR43547">
    <property type="entry name" value="TWO-COMPONENT HISTIDINE KINASE"/>
    <property type="match status" value="1"/>
</dbReference>
<dbReference type="EMBL" id="AWXU01000087">
    <property type="protein sequence ID" value="KFN45701.1"/>
    <property type="molecule type" value="Genomic_DNA"/>
</dbReference>
<comment type="catalytic activity">
    <reaction evidence="1">
        <text>ATP + protein L-histidine = ADP + protein N-phospho-L-histidine.</text>
        <dbReference type="EC" id="2.7.13.3"/>
    </reaction>
</comment>
<gene>
    <name evidence="10" type="ORF">P873_02120</name>
</gene>
<evidence type="ECO:0000256" key="5">
    <source>
        <dbReference type="ARBA" id="ARBA00022777"/>
    </source>
</evidence>
<dbReference type="CDD" id="cd17580">
    <property type="entry name" value="REC_2_DhkD-like"/>
    <property type="match status" value="1"/>
</dbReference>
<evidence type="ECO:0000256" key="6">
    <source>
        <dbReference type="PROSITE-ProRule" id="PRU00169"/>
    </source>
</evidence>
<dbReference type="SUPFAM" id="SSF55874">
    <property type="entry name" value="ATPase domain of HSP90 chaperone/DNA topoisomerase II/histidine kinase"/>
    <property type="match status" value="1"/>
</dbReference>
<dbReference type="SUPFAM" id="SSF52172">
    <property type="entry name" value="CheY-like"/>
    <property type="match status" value="2"/>
</dbReference>